<evidence type="ECO:0000256" key="3">
    <source>
        <dbReference type="ARBA" id="ARBA00022692"/>
    </source>
</evidence>
<feature type="transmembrane region" description="Helical" evidence="7">
    <location>
        <begin position="871"/>
        <end position="894"/>
    </location>
</feature>
<reference evidence="8 9" key="1">
    <citation type="journal article" date="2024" name="Nat. Commun.">
        <title>Phylogenomics reveals the evolutionary origins of lichenization in chlorophyte algae.</title>
        <authorList>
            <person name="Puginier C."/>
            <person name="Libourel C."/>
            <person name="Otte J."/>
            <person name="Skaloud P."/>
            <person name="Haon M."/>
            <person name="Grisel S."/>
            <person name="Petersen M."/>
            <person name="Berrin J.G."/>
            <person name="Delaux P.M."/>
            <person name="Dal Grande F."/>
            <person name="Keller J."/>
        </authorList>
    </citation>
    <scope>NUCLEOTIDE SEQUENCE [LARGE SCALE GENOMIC DNA]</scope>
    <source>
        <strain evidence="8 9">SAG 2145</strain>
    </source>
</reference>
<name>A0AAW1QNF6_9CHLO</name>
<dbReference type="Pfam" id="PF01925">
    <property type="entry name" value="TauE"/>
    <property type="match status" value="2"/>
</dbReference>
<feature type="region of interest" description="Disordered" evidence="6">
    <location>
        <begin position="378"/>
        <end position="407"/>
    </location>
</feature>
<feature type="transmembrane region" description="Helical" evidence="7">
    <location>
        <begin position="87"/>
        <end position="105"/>
    </location>
</feature>
<feature type="transmembrane region" description="Helical" evidence="7">
    <location>
        <begin position="774"/>
        <end position="796"/>
    </location>
</feature>
<keyword evidence="5 7" id="KW-0472">Membrane</keyword>
<dbReference type="GO" id="GO:0031464">
    <property type="term" value="C:Cul4A-RING E3 ubiquitin ligase complex"/>
    <property type="evidence" value="ECO:0007669"/>
    <property type="project" value="TreeGrafter"/>
</dbReference>
<evidence type="ECO:0000313" key="8">
    <source>
        <dbReference type="EMBL" id="KAK9822957.1"/>
    </source>
</evidence>
<feature type="transmembrane region" description="Helical" evidence="7">
    <location>
        <begin position="16"/>
        <end position="43"/>
    </location>
</feature>
<protein>
    <submittedName>
        <fullName evidence="8">Uncharacterized protein</fullName>
    </submittedName>
</protein>
<keyword evidence="9" id="KW-1185">Reference proteome</keyword>
<dbReference type="EMBL" id="JALJOS010000029">
    <property type="protein sequence ID" value="KAK9822957.1"/>
    <property type="molecule type" value="Genomic_DNA"/>
</dbReference>
<evidence type="ECO:0000256" key="4">
    <source>
        <dbReference type="ARBA" id="ARBA00022989"/>
    </source>
</evidence>
<feature type="transmembrane region" description="Helical" evidence="7">
    <location>
        <begin position="834"/>
        <end position="859"/>
    </location>
</feature>
<dbReference type="InterPro" id="IPR002781">
    <property type="entry name" value="TM_pro_TauE-like"/>
</dbReference>
<dbReference type="PANTHER" id="PTHR14255">
    <property type="entry name" value="CEREBLON"/>
    <property type="match status" value="1"/>
</dbReference>
<evidence type="ECO:0000256" key="6">
    <source>
        <dbReference type="SAM" id="MobiDB-lite"/>
    </source>
</evidence>
<feature type="transmembrane region" description="Helical" evidence="7">
    <location>
        <begin position="55"/>
        <end position="75"/>
    </location>
</feature>
<comment type="caution">
    <text evidence="8">The sequence shown here is derived from an EMBL/GenBank/DDBJ whole genome shotgun (WGS) entry which is preliminary data.</text>
</comment>
<dbReference type="GO" id="GO:0016020">
    <property type="term" value="C:membrane"/>
    <property type="evidence" value="ECO:0007669"/>
    <property type="project" value="UniProtKB-SubCell"/>
</dbReference>
<feature type="region of interest" description="Disordered" evidence="6">
    <location>
        <begin position="419"/>
        <end position="448"/>
    </location>
</feature>
<evidence type="ECO:0000256" key="1">
    <source>
        <dbReference type="ARBA" id="ARBA00004141"/>
    </source>
</evidence>
<feature type="compositionally biased region" description="Polar residues" evidence="6">
    <location>
        <begin position="300"/>
        <end position="312"/>
    </location>
</feature>
<dbReference type="PANTHER" id="PTHR14255:SF3">
    <property type="entry name" value="SULFITE EXPORTER TAUE_SAFE FAMILY PROTEIN 5-RELATED"/>
    <property type="match status" value="1"/>
</dbReference>
<gene>
    <name evidence="8" type="ORF">WJX74_008876</name>
</gene>
<keyword evidence="4 7" id="KW-1133">Transmembrane helix</keyword>
<evidence type="ECO:0000256" key="5">
    <source>
        <dbReference type="ARBA" id="ARBA00023136"/>
    </source>
</evidence>
<feature type="transmembrane region" description="Helical" evidence="7">
    <location>
        <begin position="112"/>
        <end position="131"/>
    </location>
</feature>
<proteinExistence type="inferred from homology"/>
<evidence type="ECO:0000256" key="7">
    <source>
        <dbReference type="SAM" id="Phobius"/>
    </source>
</evidence>
<comment type="similarity">
    <text evidence="2">Belongs to the 4-toluene sulfonate uptake permease (TSUP) (TC 2.A.102) family.</text>
</comment>
<feature type="transmembrane region" description="Helical" evidence="7">
    <location>
        <begin position="741"/>
        <end position="762"/>
    </location>
</feature>
<evidence type="ECO:0000313" key="9">
    <source>
        <dbReference type="Proteomes" id="UP001438707"/>
    </source>
</evidence>
<feature type="transmembrane region" description="Helical" evidence="7">
    <location>
        <begin position="900"/>
        <end position="921"/>
    </location>
</feature>
<feature type="region of interest" description="Disordered" evidence="6">
    <location>
        <begin position="298"/>
        <end position="339"/>
    </location>
</feature>
<organism evidence="8 9">
    <name type="scientific">Apatococcus lobatus</name>
    <dbReference type="NCBI Taxonomy" id="904363"/>
    <lineage>
        <taxon>Eukaryota</taxon>
        <taxon>Viridiplantae</taxon>
        <taxon>Chlorophyta</taxon>
        <taxon>core chlorophytes</taxon>
        <taxon>Trebouxiophyceae</taxon>
        <taxon>Chlorellales</taxon>
        <taxon>Chlorellaceae</taxon>
        <taxon>Apatococcus</taxon>
    </lineage>
</organism>
<evidence type="ECO:0000256" key="2">
    <source>
        <dbReference type="ARBA" id="ARBA00009142"/>
    </source>
</evidence>
<dbReference type="GO" id="GO:0016567">
    <property type="term" value="P:protein ubiquitination"/>
    <property type="evidence" value="ECO:0007669"/>
    <property type="project" value="TreeGrafter"/>
</dbReference>
<sequence>MATPETDRSLTDPDTLLALILTVLVGAVCTTAGVGGGAFFVPLFNVLLHFSVKGATALSQGVITAGALAGVALALPRRHPTDPAQPLLQFHLALALTPMLLLGVSTGVLINVAMPAWLVTFLLIALLIYLAHKAMSKGLALYHAEQLLAHPCPDPSSALTPSEGAASRAASRRCSAGLRPSSAASSCCAASCGSQSESRGGISSRPFVAVLGGRGCSEPPATESSPAIRSPTGASAGCPCALLNLQHGSVTSLGVHEPGKPIPAGSLCTSLTEQKPCQNSPATVMCCRLPRPSSCPGADVSSTTQKWNNGVGKTSRLAQEGTRSWGIRPHIPFSETNCPEPQSSSCPPCVGLNQHSSSQSNVDSQLVHGNGAHSSEALPASCVGVSPDDKCQHEHQHHRGQPTSSNQHFSLIDRFTAGSAAHSPKSNDEQPSLHLDRTDGGSQQGFDAQRSSFHDHVMGLSPSGDASSATQLDSCDRLPPQILLSVPCTAPIPIHRKQSDCLIELSPSSFQGGLLAVSQCLPGLAADKDAHSHSAGAASMPERHSQAALPQHSFMPGMAYSHPHPQHPSLLSTASCQGPSVSTAGGSCQEAGTDPSRGVQSGARFNCLCQEAAVAASRTAAVCSPADAYALPSTGAPASTASRTCAACSAMDRKDSNQQPLLRAGSCDSPSDSGNWDAHADTVVVVAPRPSIACSSSDGEAQPLLSRSSACSEARQIQAECRAGGLDIIHDQPCLELTSRWPWTQAMELIALWAIFVSLQVLKAHASRCSITYALLYLAQAVIAICTSVLFIRQAVEFYQHQLLSAAPAASTSCSSVPAGMQTQVPTAWTLRSLWRAAAAAVAAGLIAGVLGVGGGMVMQPLLLGMGLHPAATAATSTLLVLFSSSSAAFSFALNGTINLPFAAVFGLASLLASITGVLVVNRIVQRSGRTSVIVLLLATVMAGGACFTAAFSGRQAIMDLVHGRHTGFHPIC</sequence>
<dbReference type="Proteomes" id="UP001438707">
    <property type="component" value="Unassembled WGS sequence"/>
</dbReference>
<accession>A0AAW1QNF6</accession>
<keyword evidence="3 7" id="KW-0812">Transmembrane</keyword>
<comment type="subcellular location">
    <subcellularLocation>
        <location evidence="1">Membrane</location>
        <topology evidence="1">Multi-pass membrane protein</topology>
    </subcellularLocation>
</comment>
<feature type="transmembrane region" description="Helical" evidence="7">
    <location>
        <begin position="933"/>
        <end position="952"/>
    </location>
</feature>
<dbReference type="AlphaFoldDB" id="A0AAW1QNF6"/>